<sequence length="255" mass="28034">MEKVPTRFQPAFTAVEALATDDRYLGALVFGSVAEGTATDASDFDVRVIVDEDNSCRNISHPRIGGVKLDITFASLRQLEEQTDEETKSRERLPMIAGGLIVFDKTGDLTKLLSRANAVQAPAYDTAAAQFDSFMLYHANDKVERSLMSDPESSLYSMHATIGSVLEIHYAANGRFKVSSKKLLADLDEWDADLASLLRHFVATSEVLPKFELWTLILDHVSRPFGGRRPIEENVCGCALCATDLATLTFVGENP</sequence>
<dbReference type="SUPFAM" id="SSF81301">
    <property type="entry name" value="Nucleotidyltransferase"/>
    <property type="match status" value="1"/>
</dbReference>
<proteinExistence type="predicted"/>
<organism evidence="2">
    <name type="scientific">mine drainage metagenome</name>
    <dbReference type="NCBI Taxonomy" id="410659"/>
    <lineage>
        <taxon>unclassified sequences</taxon>
        <taxon>metagenomes</taxon>
        <taxon>ecological metagenomes</taxon>
    </lineage>
</organism>
<name>A0A1J5QPE5_9ZZZZ</name>
<dbReference type="InterPro" id="IPR002934">
    <property type="entry name" value="Polymerase_NTP_transf_dom"/>
</dbReference>
<gene>
    <name evidence="2" type="ORF">GALL_329120</name>
</gene>
<reference evidence="2" key="1">
    <citation type="submission" date="2016-10" db="EMBL/GenBank/DDBJ databases">
        <title>Sequence of Gallionella enrichment culture.</title>
        <authorList>
            <person name="Poehlein A."/>
            <person name="Muehling M."/>
            <person name="Daniel R."/>
        </authorList>
    </citation>
    <scope>NUCLEOTIDE SEQUENCE</scope>
</reference>
<protein>
    <recommendedName>
        <fullName evidence="1">Polymerase nucleotidyl transferase domain-containing protein</fullName>
    </recommendedName>
</protein>
<dbReference type="EMBL" id="MLJW01000557">
    <property type="protein sequence ID" value="OIQ85258.1"/>
    <property type="molecule type" value="Genomic_DNA"/>
</dbReference>
<dbReference type="GO" id="GO:0016779">
    <property type="term" value="F:nucleotidyltransferase activity"/>
    <property type="evidence" value="ECO:0007669"/>
    <property type="project" value="InterPro"/>
</dbReference>
<dbReference type="AlphaFoldDB" id="A0A1J5QPE5"/>
<dbReference type="CDD" id="cd05403">
    <property type="entry name" value="NT_KNTase_like"/>
    <property type="match status" value="1"/>
</dbReference>
<accession>A0A1J5QPE5</accession>
<evidence type="ECO:0000259" key="1">
    <source>
        <dbReference type="Pfam" id="PF01909"/>
    </source>
</evidence>
<feature type="domain" description="Polymerase nucleotidyl transferase" evidence="1">
    <location>
        <begin position="27"/>
        <end position="55"/>
    </location>
</feature>
<evidence type="ECO:0000313" key="2">
    <source>
        <dbReference type="EMBL" id="OIQ85258.1"/>
    </source>
</evidence>
<comment type="caution">
    <text evidence="2">The sequence shown here is derived from an EMBL/GenBank/DDBJ whole genome shotgun (WGS) entry which is preliminary data.</text>
</comment>
<dbReference type="Pfam" id="PF01909">
    <property type="entry name" value="NTP_transf_2"/>
    <property type="match status" value="1"/>
</dbReference>
<dbReference type="Gene3D" id="3.30.460.10">
    <property type="entry name" value="Beta Polymerase, domain 2"/>
    <property type="match status" value="1"/>
</dbReference>
<dbReference type="InterPro" id="IPR043519">
    <property type="entry name" value="NT_sf"/>
</dbReference>